<dbReference type="EMBL" id="CP003130">
    <property type="protein sequence ID" value="AEU37601.1"/>
    <property type="molecule type" value="Genomic_DNA"/>
</dbReference>
<name>G8NUR1_GRAMM</name>
<accession>G8NUR1</accession>
<proteinExistence type="predicted"/>
<evidence type="ECO:0000313" key="3">
    <source>
        <dbReference type="Proteomes" id="UP000007113"/>
    </source>
</evidence>
<feature type="domain" description="Helix-turn-helix" evidence="1">
    <location>
        <begin position="11"/>
        <end position="62"/>
    </location>
</feature>
<gene>
    <name evidence="2" type="ordered locus">AciX8_3303</name>
</gene>
<organism evidence="2 3">
    <name type="scientific">Granulicella mallensis (strain ATCC BAA-1857 / DSM 23137 / MP5ACTX8)</name>
    <dbReference type="NCBI Taxonomy" id="682795"/>
    <lineage>
        <taxon>Bacteria</taxon>
        <taxon>Pseudomonadati</taxon>
        <taxon>Acidobacteriota</taxon>
        <taxon>Terriglobia</taxon>
        <taxon>Terriglobales</taxon>
        <taxon>Acidobacteriaceae</taxon>
        <taxon>Granulicella</taxon>
    </lineage>
</organism>
<dbReference type="InterPro" id="IPR009061">
    <property type="entry name" value="DNA-bd_dom_put_sf"/>
</dbReference>
<dbReference type="Pfam" id="PF12728">
    <property type="entry name" value="HTH_17"/>
    <property type="match status" value="1"/>
</dbReference>
<dbReference type="Proteomes" id="UP000007113">
    <property type="component" value="Chromosome"/>
</dbReference>
<dbReference type="NCBIfam" id="TIGR01764">
    <property type="entry name" value="excise"/>
    <property type="match status" value="1"/>
</dbReference>
<protein>
    <submittedName>
        <fullName evidence="2">DNA binding domain protein, excisionase family</fullName>
    </submittedName>
</protein>
<dbReference type="AlphaFoldDB" id="G8NUR1"/>
<keyword evidence="3" id="KW-1185">Reference proteome</keyword>
<evidence type="ECO:0000259" key="1">
    <source>
        <dbReference type="Pfam" id="PF12728"/>
    </source>
</evidence>
<dbReference type="SUPFAM" id="SSF46955">
    <property type="entry name" value="Putative DNA-binding domain"/>
    <property type="match status" value="1"/>
</dbReference>
<dbReference type="GO" id="GO:0003677">
    <property type="term" value="F:DNA binding"/>
    <property type="evidence" value="ECO:0007669"/>
    <property type="project" value="InterPro"/>
</dbReference>
<evidence type="ECO:0000313" key="2">
    <source>
        <dbReference type="EMBL" id="AEU37601.1"/>
    </source>
</evidence>
<sequence>MTVIPMVTRRLLRTKQAAAYLSMSEWKLRRLIQTEIIPFVQDQRGGPFLVDVRDLDAYIEGNKRNISDAYHWEPNPVLTAAREASPQQRRGK</sequence>
<dbReference type="eggNOG" id="ENOG5034034">
    <property type="taxonomic scope" value="Bacteria"/>
</dbReference>
<dbReference type="KEGG" id="gma:AciX8_3303"/>
<dbReference type="RefSeq" id="WP_014266475.1">
    <property type="nucleotide sequence ID" value="NC_016631.1"/>
</dbReference>
<dbReference type="HOGENOM" id="CLU_2409149_0_0_0"/>
<reference evidence="2 3" key="1">
    <citation type="submission" date="2011-11" db="EMBL/GenBank/DDBJ databases">
        <title>Complete sequence of Granulicella mallensis MP5ACTX8.</title>
        <authorList>
            <consortium name="US DOE Joint Genome Institute"/>
            <person name="Lucas S."/>
            <person name="Copeland A."/>
            <person name="Lapidus A."/>
            <person name="Cheng J.-F."/>
            <person name="Goodwin L."/>
            <person name="Pitluck S."/>
            <person name="Peters L."/>
            <person name="Lu M."/>
            <person name="Detter J.C."/>
            <person name="Han C."/>
            <person name="Tapia R."/>
            <person name="Land M."/>
            <person name="Hauser L."/>
            <person name="Kyrpides N."/>
            <person name="Ivanova N."/>
            <person name="Mikhailova N."/>
            <person name="Pagani I."/>
            <person name="Rawat S."/>
            <person name="Mannisto M."/>
            <person name="Haggblom M."/>
            <person name="Woyke T."/>
        </authorList>
    </citation>
    <scope>NUCLEOTIDE SEQUENCE [LARGE SCALE GENOMIC DNA]</scope>
    <source>
        <strain evidence="3">ATCC BAA-1857 / DSM 23137 / MP5ACTX8</strain>
    </source>
</reference>
<dbReference type="InterPro" id="IPR041657">
    <property type="entry name" value="HTH_17"/>
</dbReference>
<dbReference type="STRING" id="682795.AciX8_3303"/>
<dbReference type="InterPro" id="IPR010093">
    <property type="entry name" value="SinI_DNA-bd"/>
</dbReference>